<feature type="transmembrane region" description="Helical" evidence="1">
    <location>
        <begin position="40"/>
        <end position="57"/>
    </location>
</feature>
<keyword evidence="1" id="KW-1133">Transmembrane helix</keyword>
<organism evidence="2 3">
    <name type="scientific">Massilia phyllostachyos</name>
    <dbReference type="NCBI Taxonomy" id="2898585"/>
    <lineage>
        <taxon>Bacteria</taxon>
        <taxon>Pseudomonadati</taxon>
        <taxon>Pseudomonadota</taxon>
        <taxon>Betaproteobacteria</taxon>
        <taxon>Burkholderiales</taxon>
        <taxon>Oxalobacteraceae</taxon>
        <taxon>Telluria group</taxon>
        <taxon>Massilia</taxon>
    </lineage>
</organism>
<dbReference type="EMBL" id="JAJNOC010000006">
    <property type="protein sequence ID" value="MCD2518223.1"/>
    <property type="molecule type" value="Genomic_DNA"/>
</dbReference>
<keyword evidence="1" id="KW-0472">Membrane</keyword>
<accession>A0ABS8Q9K5</accession>
<protein>
    <recommendedName>
        <fullName evidence="4">Transmembrane protein</fullName>
    </recommendedName>
</protein>
<keyword evidence="3" id="KW-1185">Reference proteome</keyword>
<feature type="transmembrane region" description="Helical" evidence="1">
    <location>
        <begin position="69"/>
        <end position="88"/>
    </location>
</feature>
<dbReference type="Proteomes" id="UP001179361">
    <property type="component" value="Unassembled WGS sequence"/>
</dbReference>
<sequence length="159" mass="17144">MLFLRLVCLLAGFLVLLAPPAMLYPTGASAKELIPAAGMLAALLLAAAGFFFVALTGHRIRRSPVLQRLCALLMAAPFLAGAAALWNAATPTALWMSGLLLGFTLIVTAILAYPLLQGPSPRRLRARETHQRRHHPLEPQLGSELNYLPLSHHHQASSN</sequence>
<reference evidence="2" key="1">
    <citation type="submission" date="2021-11" db="EMBL/GenBank/DDBJ databases">
        <title>The complete genome of Massilia sp sp. G4R7.</title>
        <authorList>
            <person name="Liu L."/>
            <person name="Yue J."/>
            <person name="Yuan J."/>
            <person name="Yang F."/>
            <person name="Li L."/>
        </authorList>
    </citation>
    <scope>NUCLEOTIDE SEQUENCE</scope>
    <source>
        <strain evidence="2">G4R7</strain>
    </source>
</reference>
<dbReference type="RefSeq" id="WP_231059510.1">
    <property type="nucleotide sequence ID" value="NZ_JAJNOC010000006.1"/>
</dbReference>
<evidence type="ECO:0000313" key="3">
    <source>
        <dbReference type="Proteomes" id="UP001179361"/>
    </source>
</evidence>
<name>A0ABS8Q9K5_9BURK</name>
<evidence type="ECO:0000313" key="2">
    <source>
        <dbReference type="EMBL" id="MCD2518223.1"/>
    </source>
</evidence>
<comment type="caution">
    <text evidence="2">The sequence shown here is derived from an EMBL/GenBank/DDBJ whole genome shotgun (WGS) entry which is preliminary data.</text>
</comment>
<proteinExistence type="predicted"/>
<evidence type="ECO:0008006" key="4">
    <source>
        <dbReference type="Google" id="ProtNLM"/>
    </source>
</evidence>
<keyword evidence="1" id="KW-0812">Transmembrane</keyword>
<feature type="transmembrane region" description="Helical" evidence="1">
    <location>
        <begin position="94"/>
        <end position="116"/>
    </location>
</feature>
<evidence type="ECO:0000256" key="1">
    <source>
        <dbReference type="SAM" id="Phobius"/>
    </source>
</evidence>
<gene>
    <name evidence="2" type="ORF">LQ564_18095</name>
</gene>